<evidence type="ECO:0000313" key="1">
    <source>
        <dbReference type="EMBL" id="KAL1562290.1"/>
    </source>
</evidence>
<gene>
    <name evidence="1" type="ORF">AAHA92_04882</name>
</gene>
<dbReference type="EMBL" id="JBEAFC010000003">
    <property type="protein sequence ID" value="KAL1562290.1"/>
    <property type="molecule type" value="Genomic_DNA"/>
</dbReference>
<dbReference type="Proteomes" id="UP001567538">
    <property type="component" value="Unassembled WGS sequence"/>
</dbReference>
<protein>
    <submittedName>
        <fullName evidence="1">Uncharacterized protein</fullName>
    </submittedName>
</protein>
<comment type="caution">
    <text evidence="1">The sequence shown here is derived from an EMBL/GenBank/DDBJ whole genome shotgun (WGS) entry which is preliminary data.</text>
</comment>
<keyword evidence="2" id="KW-1185">Reference proteome</keyword>
<dbReference type="AlphaFoldDB" id="A0ABD1I0N9"/>
<organism evidence="1 2">
    <name type="scientific">Salvia divinorum</name>
    <name type="common">Maria pastora</name>
    <name type="synonym">Diviner's sage</name>
    <dbReference type="NCBI Taxonomy" id="28513"/>
    <lineage>
        <taxon>Eukaryota</taxon>
        <taxon>Viridiplantae</taxon>
        <taxon>Streptophyta</taxon>
        <taxon>Embryophyta</taxon>
        <taxon>Tracheophyta</taxon>
        <taxon>Spermatophyta</taxon>
        <taxon>Magnoliopsida</taxon>
        <taxon>eudicotyledons</taxon>
        <taxon>Gunneridae</taxon>
        <taxon>Pentapetalae</taxon>
        <taxon>asterids</taxon>
        <taxon>lamiids</taxon>
        <taxon>Lamiales</taxon>
        <taxon>Lamiaceae</taxon>
        <taxon>Nepetoideae</taxon>
        <taxon>Mentheae</taxon>
        <taxon>Salviinae</taxon>
        <taxon>Salvia</taxon>
        <taxon>Salvia subgen. Calosphace</taxon>
    </lineage>
</organism>
<evidence type="ECO:0000313" key="2">
    <source>
        <dbReference type="Proteomes" id="UP001567538"/>
    </source>
</evidence>
<accession>A0ABD1I0N9</accession>
<reference evidence="1 2" key="1">
    <citation type="submission" date="2024-06" db="EMBL/GenBank/DDBJ databases">
        <title>A chromosome level genome sequence of Diviner's sage (Salvia divinorum).</title>
        <authorList>
            <person name="Ford S.A."/>
            <person name="Ro D.-K."/>
            <person name="Ness R.W."/>
            <person name="Phillips M.A."/>
        </authorList>
    </citation>
    <scope>NUCLEOTIDE SEQUENCE [LARGE SCALE GENOMIC DNA]</scope>
    <source>
        <strain evidence="1">SAF-2024a</strain>
        <tissue evidence="1">Leaf</tissue>
    </source>
</reference>
<sequence length="72" mass="7892">MYHTPSPCFPPCVIISTRSLVRRFHISSRNEKGGGGKDSILGNWGRQNPILGNWVGMKKGEVGLCSSLFTNT</sequence>
<name>A0ABD1I0N9_SALDI</name>
<proteinExistence type="predicted"/>